<name>A0A191ZTR4_9RALS</name>
<dbReference type="InterPro" id="IPR019734">
    <property type="entry name" value="TPR_rpt"/>
</dbReference>
<sequence>MLSRLSAALLGAAFFCSAVPAAARDWVAPTATLGRGAQVHQFVLTDPSTGKPMPNARYRLFLPGHTIAGKPPKKDENDSVIFGTTDGAGRTVKVRLPKRYPAARWILNPVIGQGEFGESFHLVGTSSGDPMGGYPYLLDVTDEYLICGRANAGGYSYYAQSRESRAVQLDIDMQFTPEDYAWCAGPGRAIANADAAQSPSALYTQYLGALTANGTTLSEGFQNRLARKLISLAIAERNLEHIDYALDLRPVPEDKLNGYGYDLADAGLRVERGLSMIEAYLAQHPDDPFALDSKGWALYRLGHSEEALTWLDRSIAIFNQPDGSYGVSDDAVRDARAEGLAHKGEVLWRLGRTDEAQEAFKQGLAIWPKSDALQATLARLAVTLPTPTAQ</sequence>
<dbReference type="InterPro" id="IPR011717">
    <property type="entry name" value="TPR-4"/>
</dbReference>
<dbReference type="GeneID" id="61524936"/>
<organism evidence="1 2">
    <name type="scientific">Ralstonia insidiosa</name>
    <dbReference type="NCBI Taxonomy" id="190721"/>
    <lineage>
        <taxon>Bacteria</taxon>
        <taxon>Pseudomonadati</taxon>
        <taxon>Pseudomonadota</taxon>
        <taxon>Betaproteobacteria</taxon>
        <taxon>Burkholderiales</taxon>
        <taxon>Burkholderiaceae</taxon>
        <taxon>Ralstonia</taxon>
    </lineage>
</organism>
<dbReference type="Proteomes" id="UP000078572">
    <property type="component" value="Chromosome 1"/>
</dbReference>
<dbReference type="SUPFAM" id="SSF48452">
    <property type="entry name" value="TPR-like"/>
    <property type="match status" value="1"/>
</dbReference>
<dbReference type="Pfam" id="PF07721">
    <property type="entry name" value="TPR_4"/>
    <property type="match status" value="1"/>
</dbReference>
<proteinExistence type="predicted"/>
<dbReference type="STRING" id="190721.ACS15_0617"/>
<dbReference type="AlphaFoldDB" id="A0A191ZTR4"/>
<dbReference type="Gene3D" id="1.25.40.10">
    <property type="entry name" value="Tetratricopeptide repeat domain"/>
    <property type="match status" value="1"/>
</dbReference>
<dbReference type="PROSITE" id="PS50005">
    <property type="entry name" value="TPR"/>
    <property type="match status" value="1"/>
</dbReference>
<dbReference type="Pfam" id="PF13181">
    <property type="entry name" value="TPR_8"/>
    <property type="match status" value="1"/>
</dbReference>
<dbReference type="SMART" id="SM00028">
    <property type="entry name" value="TPR"/>
    <property type="match status" value="2"/>
</dbReference>
<dbReference type="GO" id="GO:0042802">
    <property type="term" value="F:identical protein binding"/>
    <property type="evidence" value="ECO:0007669"/>
    <property type="project" value="InterPro"/>
</dbReference>
<evidence type="ECO:0000313" key="2">
    <source>
        <dbReference type="Proteomes" id="UP000078572"/>
    </source>
</evidence>
<reference evidence="2" key="1">
    <citation type="submission" date="2016-06" db="EMBL/GenBank/DDBJ databases">
        <authorList>
            <person name="Xu Y."/>
            <person name="Nagy A."/>
            <person name="Yan X."/>
            <person name="Kim S.W."/>
            <person name="Haley B."/>
            <person name="Liu N.T."/>
            <person name="Nou X."/>
        </authorList>
    </citation>
    <scope>NUCLEOTIDE SEQUENCE [LARGE SCALE GENOMIC DNA]</scope>
    <source>
        <strain evidence="2">ATCC 49129</strain>
    </source>
</reference>
<dbReference type="InterPro" id="IPR011990">
    <property type="entry name" value="TPR-like_helical_dom_sf"/>
</dbReference>
<protein>
    <submittedName>
        <fullName evidence="1">Uncharacterized protein</fullName>
    </submittedName>
</protein>
<dbReference type="RefSeq" id="WP_064801808.1">
    <property type="nucleotide sequence ID" value="NZ_CP016022.1"/>
</dbReference>
<evidence type="ECO:0000313" key="1">
    <source>
        <dbReference type="EMBL" id="ANJ71472.1"/>
    </source>
</evidence>
<accession>A0A191ZTR4</accession>
<gene>
    <name evidence="1" type="ORF">A9Y76_02795</name>
</gene>
<dbReference type="OrthoDB" id="9766710at2"/>
<dbReference type="EMBL" id="CP016022">
    <property type="protein sequence ID" value="ANJ71472.1"/>
    <property type="molecule type" value="Genomic_DNA"/>
</dbReference>
<keyword evidence="2" id="KW-1185">Reference proteome</keyword>